<keyword evidence="6" id="KW-0131">Cell cycle</keyword>
<keyword evidence="4" id="KW-0677">Repeat</keyword>
<dbReference type="PANTHER" id="PTHR19918">
    <property type="entry name" value="CELL DIVISION CYCLE 20 CDC20 FIZZY -RELATED"/>
    <property type="match status" value="1"/>
</dbReference>
<dbReference type="Gene3D" id="1.10.420.10">
    <property type="entry name" value="Peroxidase, domain 2"/>
    <property type="match status" value="1"/>
</dbReference>
<feature type="region of interest" description="Disordered" evidence="9">
    <location>
        <begin position="1"/>
        <end position="25"/>
    </location>
</feature>
<dbReference type="PROSITE" id="PS00678">
    <property type="entry name" value="WD_REPEATS_1"/>
    <property type="match status" value="1"/>
</dbReference>
<feature type="repeat" description="WD" evidence="8">
    <location>
        <begin position="259"/>
        <end position="291"/>
    </location>
</feature>
<dbReference type="CDD" id="cd00200">
    <property type="entry name" value="WD40"/>
    <property type="match status" value="1"/>
</dbReference>
<comment type="caution">
    <text evidence="11">The sequence shown here is derived from an EMBL/GenBank/DDBJ whole genome shotgun (WGS) entry which is preliminary data.</text>
</comment>
<accession>A0A438E1X7</accession>
<dbReference type="Pfam" id="PF24807">
    <property type="entry name" value="WD40_CDC20-Fz"/>
    <property type="match status" value="1"/>
</dbReference>
<dbReference type="PANTHER" id="PTHR19918:SF8">
    <property type="entry name" value="FI02843P"/>
    <property type="match status" value="1"/>
</dbReference>
<dbReference type="InterPro" id="IPR056150">
    <property type="entry name" value="WD40_CDC20-Fz"/>
</dbReference>
<dbReference type="GO" id="GO:0051301">
    <property type="term" value="P:cell division"/>
    <property type="evidence" value="ECO:0007669"/>
    <property type="project" value="UniProtKB-KW"/>
</dbReference>
<dbReference type="PROSITE" id="PS50082">
    <property type="entry name" value="WD_REPEATS_2"/>
    <property type="match status" value="3"/>
</dbReference>
<protein>
    <submittedName>
        <fullName evidence="11">Cell division cycle 20.1, cofactor of APC complex</fullName>
    </submittedName>
</protein>
<dbReference type="GO" id="GO:0010997">
    <property type="term" value="F:anaphase-promoting complex binding"/>
    <property type="evidence" value="ECO:0007669"/>
    <property type="project" value="InterPro"/>
</dbReference>
<dbReference type="InterPro" id="IPR001680">
    <property type="entry name" value="WD40_rpt"/>
</dbReference>
<dbReference type="InterPro" id="IPR033010">
    <property type="entry name" value="Cdc20/Fizzy"/>
</dbReference>
<keyword evidence="2 8" id="KW-0853">WD repeat</keyword>
<feature type="compositionally biased region" description="Low complexity" evidence="9">
    <location>
        <begin position="1"/>
        <end position="15"/>
    </location>
</feature>
<name>A0A438E1X7_VITVI</name>
<evidence type="ECO:0000256" key="7">
    <source>
        <dbReference type="ARBA" id="ARBA00023425"/>
    </source>
</evidence>
<evidence type="ECO:0000256" key="5">
    <source>
        <dbReference type="ARBA" id="ARBA00022776"/>
    </source>
</evidence>
<keyword evidence="3 11" id="KW-0132">Cell division</keyword>
<evidence type="ECO:0000256" key="3">
    <source>
        <dbReference type="ARBA" id="ARBA00022618"/>
    </source>
</evidence>
<dbReference type="GO" id="GO:0097027">
    <property type="term" value="F:ubiquitin-protein transferase activator activity"/>
    <property type="evidence" value="ECO:0007669"/>
    <property type="project" value="InterPro"/>
</dbReference>
<organism evidence="11 12">
    <name type="scientific">Vitis vinifera</name>
    <name type="common">Grape</name>
    <dbReference type="NCBI Taxonomy" id="29760"/>
    <lineage>
        <taxon>Eukaryota</taxon>
        <taxon>Viridiplantae</taxon>
        <taxon>Streptophyta</taxon>
        <taxon>Embryophyta</taxon>
        <taxon>Tracheophyta</taxon>
        <taxon>Spermatophyta</taxon>
        <taxon>Magnoliopsida</taxon>
        <taxon>eudicotyledons</taxon>
        <taxon>Gunneridae</taxon>
        <taxon>Pentapetalae</taxon>
        <taxon>rosids</taxon>
        <taxon>Vitales</taxon>
        <taxon>Vitaceae</taxon>
        <taxon>Viteae</taxon>
        <taxon>Vitis</taxon>
    </lineage>
</organism>
<evidence type="ECO:0000256" key="4">
    <source>
        <dbReference type="ARBA" id="ARBA00022737"/>
    </source>
</evidence>
<dbReference type="Gene3D" id="2.130.10.10">
    <property type="entry name" value="YVTN repeat-like/Quinoprotein amine dehydrogenase"/>
    <property type="match status" value="1"/>
</dbReference>
<evidence type="ECO:0000313" key="12">
    <source>
        <dbReference type="Proteomes" id="UP000288805"/>
    </source>
</evidence>
<keyword evidence="5" id="KW-0498">Mitosis</keyword>
<dbReference type="UniPathway" id="UPA00143"/>
<feature type="repeat" description="WD" evidence="8">
    <location>
        <begin position="175"/>
        <end position="216"/>
    </location>
</feature>
<evidence type="ECO:0000256" key="2">
    <source>
        <dbReference type="ARBA" id="ARBA00022574"/>
    </source>
</evidence>
<evidence type="ECO:0000256" key="6">
    <source>
        <dbReference type="ARBA" id="ARBA00023306"/>
    </source>
</evidence>
<dbReference type="InterPro" id="IPR015943">
    <property type="entry name" value="WD40/YVTN_repeat-like_dom_sf"/>
</dbReference>
<dbReference type="EMBL" id="QGNW01001432">
    <property type="protein sequence ID" value="RVW41698.1"/>
    <property type="molecule type" value="Genomic_DNA"/>
</dbReference>
<reference evidence="11 12" key="1">
    <citation type="journal article" date="2018" name="PLoS Genet.">
        <title>Population sequencing reveals clonal diversity and ancestral inbreeding in the grapevine cultivar Chardonnay.</title>
        <authorList>
            <person name="Roach M.J."/>
            <person name="Johnson D.L."/>
            <person name="Bohlmann J."/>
            <person name="van Vuuren H.J."/>
            <person name="Jones S.J."/>
            <person name="Pretorius I.S."/>
            <person name="Schmidt S.A."/>
            <person name="Borneman A.R."/>
        </authorList>
    </citation>
    <scope>NUCLEOTIDE SEQUENCE [LARGE SCALE GENOMIC DNA]</scope>
    <source>
        <strain evidence="12">cv. Chardonnay</strain>
        <tissue evidence="11">Leaf</tissue>
    </source>
</reference>
<comment type="similarity">
    <text evidence="1">Belongs to the WD repeat CDC20/Fizzy family.</text>
</comment>
<dbReference type="GO" id="GO:0016567">
    <property type="term" value="P:protein ubiquitination"/>
    <property type="evidence" value="ECO:0007669"/>
    <property type="project" value="UniProtKB-UniPathway"/>
</dbReference>
<dbReference type="PROSITE" id="PS50294">
    <property type="entry name" value="WD_REPEATS_REGION"/>
    <property type="match status" value="2"/>
</dbReference>
<dbReference type="SUPFAM" id="SSF50978">
    <property type="entry name" value="WD40 repeat-like"/>
    <property type="match status" value="1"/>
</dbReference>
<sequence>MDAGSSSSLNCNSTSKCPLQEQFHRRRKTRENVRKFWTDSFPTDQPWTSDYAHYMLTKGRKGKENPSVLSPSIEAYLKLLANTFHMNRGRILAFKNKPPTPVELTPREFLSPVRQFKPSKPKRIFPRTLDAPDIIDDYYLNLLDWGSSNILAIGLGSTVHFWDGSNGSTSELVTVDDENGPVTSISWAADGQHIAIGLNNSDVQLWDSTANQLLRTLRGGHQSRVGSLAWNNHILTTGGRDGKIINNDVRVRSHIVETYRGHHQEVCGLKWSASGQQLASGGNDNMLYIWDRSMSSSNSRSQWLHRLEDHTAAVKALAWCPFQSNLLASGGGGNDLCIRFWNTHTGACLNTVDTGSQVCALLWNKKERELLSSHGFSQNQLTLWKYPSMVKITELTGHTSRVLFMAQSPDGCTVVTAAGDETLKFWNVFGTTPEVKNAAPKELFPHFSRIHSDVVWINLQIQKSKSKSTFTLKGYSVEAEGWPASSLQVFNLQHIYNKSLYQHDTKVQFSHFLNQIPLISANPSSCGVTENGFCQFAFFDLQVPHGIGVVHCKFFLDHLYNFQGTNRPDPSIDCTIGLGSAQPFKCGLTGREGAIHPLVEAYLLLLCALFFACSYPESLL</sequence>
<proteinExistence type="inferred from homology"/>
<evidence type="ECO:0000259" key="10">
    <source>
        <dbReference type="Pfam" id="PF24807"/>
    </source>
</evidence>
<evidence type="ECO:0000256" key="1">
    <source>
        <dbReference type="ARBA" id="ARBA00006445"/>
    </source>
</evidence>
<comment type="function">
    <text evidence="7">Component of the anaphase promoting complex/cyclosome (APC/C), a cell cycle-regulated E3 ubiquitin-protein ligase complex that controls progression through mitosis and the G1 phase of the cell cycle.</text>
</comment>
<dbReference type="AlphaFoldDB" id="A0A438E1X7"/>
<feature type="domain" description="CDC20/Fizzy WD40" evidence="10">
    <location>
        <begin position="129"/>
        <end position="426"/>
    </location>
</feature>
<feature type="repeat" description="WD" evidence="8">
    <location>
        <begin position="395"/>
        <end position="428"/>
    </location>
</feature>
<dbReference type="InterPro" id="IPR036322">
    <property type="entry name" value="WD40_repeat_dom_sf"/>
</dbReference>
<evidence type="ECO:0000256" key="9">
    <source>
        <dbReference type="SAM" id="MobiDB-lite"/>
    </source>
</evidence>
<gene>
    <name evidence="11" type="primary">CDC20-1_14</name>
    <name evidence="11" type="ORF">CK203_082047</name>
</gene>
<evidence type="ECO:0000313" key="11">
    <source>
        <dbReference type="EMBL" id="RVW41698.1"/>
    </source>
</evidence>
<dbReference type="InterPro" id="IPR019775">
    <property type="entry name" value="WD40_repeat_CS"/>
</dbReference>
<evidence type="ECO:0000256" key="8">
    <source>
        <dbReference type="PROSITE-ProRule" id="PRU00221"/>
    </source>
</evidence>
<dbReference type="Proteomes" id="UP000288805">
    <property type="component" value="Unassembled WGS sequence"/>
</dbReference>
<dbReference type="SMART" id="SM00320">
    <property type="entry name" value="WD40"/>
    <property type="match status" value="6"/>
</dbReference>